<proteinExistence type="predicted"/>
<evidence type="ECO:0000256" key="1">
    <source>
        <dbReference type="ARBA" id="ARBA00022603"/>
    </source>
</evidence>
<dbReference type="Gene3D" id="3.40.50.150">
    <property type="entry name" value="Vaccinia Virus protein VP39"/>
    <property type="match status" value="1"/>
</dbReference>
<keyword evidence="2" id="KW-0808">Transferase</keyword>
<dbReference type="Pfam" id="PF13649">
    <property type="entry name" value="Methyltransf_25"/>
    <property type="match status" value="1"/>
</dbReference>
<dbReference type="EMBL" id="JAFBCV010000007">
    <property type="protein sequence ID" value="MBM7839146.1"/>
    <property type="molecule type" value="Genomic_DNA"/>
</dbReference>
<name>A0ABS2SVE4_9BACI</name>
<evidence type="ECO:0000256" key="2">
    <source>
        <dbReference type="ARBA" id="ARBA00022679"/>
    </source>
</evidence>
<accession>A0ABS2SVE4</accession>
<dbReference type="PANTHER" id="PTHR44942">
    <property type="entry name" value="METHYLTRANSF_11 DOMAIN-CONTAINING PROTEIN"/>
    <property type="match status" value="1"/>
</dbReference>
<dbReference type="InterPro" id="IPR041698">
    <property type="entry name" value="Methyltransf_25"/>
</dbReference>
<comment type="caution">
    <text evidence="4">The sequence shown here is derived from an EMBL/GenBank/DDBJ whole genome shotgun (WGS) entry which is preliminary data.</text>
</comment>
<keyword evidence="4" id="KW-0830">Ubiquinone</keyword>
<dbReference type="RefSeq" id="WP_204466470.1">
    <property type="nucleotide sequence ID" value="NZ_JAFBCV010000007.1"/>
</dbReference>
<organism evidence="4 5">
    <name type="scientific">Shouchella xiaoxiensis</name>
    <dbReference type="NCBI Taxonomy" id="766895"/>
    <lineage>
        <taxon>Bacteria</taxon>
        <taxon>Bacillati</taxon>
        <taxon>Bacillota</taxon>
        <taxon>Bacilli</taxon>
        <taxon>Bacillales</taxon>
        <taxon>Bacillaceae</taxon>
        <taxon>Shouchella</taxon>
    </lineage>
</organism>
<evidence type="ECO:0000259" key="3">
    <source>
        <dbReference type="Pfam" id="PF13649"/>
    </source>
</evidence>
<reference evidence="4" key="1">
    <citation type="submission" date="2021-01" db="EMBL/GenBank/DDBJ databases">
        <title>Genomic Encyclopedia of Type Strains, Phase IV (KMG-IV): sequencing the most valuable type-strain genomes for metagenomic binning, comparative biology and taxonomic classification.</title>
        <authorList>
            <person name="Goeker M."/>
        </authorList>
    </citation>
    <scope>NUCLEOTIDE SEQUENCE</scope>
    <source>
        <strain evidence="4">DSM 21943</strain>
    </source>
</reference>
<dbReference type="SUPFAM" id="SSF53335">
    <property type="entry name" value="S-adenosyl-L-methionine-dependent methyltransferases"/>
    <property type="match status" value="1"/>
</dbReference>
<evidence type="ECO:0000313" key="4">
    <source>
        <dbReference type="EMBL" id="MBM7839146.1"/>
    </source>
</evidence>
<dbReference type="InterPro" id="IPR051052">
    <property type="entry name" value="Diverse_substrate_MTase"/>
</dbReference>
<dbReference type="CDD" id="cd02440">
    <property type="entry name" value="AdoMet_MTases"/>
    <property type="match status" value="1"/>
</dbReference>
<protein>
    <submittedName>
        <fullName evidence="4">Ubiquinone/menaquinone biosynthesis C-methylase UbiE</fullName>
    </submittedName>
</protein>
<evidence type="ECO:0000313" key="5">
    <source>
        <dbReference type="Proteomes" id="UP001179280"/>
    </source>
</evidence>
<gene>
    <name evidence="4" type="ORF">JOC54_002417</name>
</gene>
<sequence>MTTYGPNLFKGTAPYYTRYRPPYPASLIRFLVQTLALDGTGKLLDLGCGTGQLTLRLSDWFEQISGVDQEKEMIDEARRLQEIQRVKNVNWLIGDLESPSISFDSPFRAVVIAKAFHWMDRRKTLERLYPLLENGGSVAIIDPTFPAPEKHAWQTQMEQIVRKWYGSARRAGNATYQHPEIGHQEILLQSPFRLENHTLSSYTHHWTVESLLGNLYSTSYGSRHYLGDDRGVFEAEFKQQLINLHPNNLFPETIQLSVLLAVK</sequence>
<dbReference type="PANTHER" id="PTHR44942:SF4">
    <property type="entry name" value="METHYLTRANSFERASE TYPE 11 DOMAIN-CONTAINING PROTEIN"/>
    <property type="match status" value="1"/>
</dbReference>
<dbReference type="InterPro" id="IPR029063">
    <property type="entry name" value="SAM-dependent_MTases_sf"/>
</dbReference>
<keyword evidence="1" id="KW-0489">Methyltransferase</keyword>
<dbReference type="Proteomes" id="UP001179280">
    <property type="component" value="Unassembled WGS sequence"/>
</dbReference>
<keyword evidence="5" id="KW-1185">Reference proteome</keyword>
<feature type="domain" description="Methyltransferase" evidence="3">
    <location>
        <begin position="44"/>
        <end position="136"/>
    </location>
</feature>